<protein>
    <submittedName>
        <fullName evidence="1">Uncharacterized protein</fullName>
    </submittedName>
</protein>
<evidence type="ECO:0000313" key="1">
    <source>
        <dbReference type="EMBL" id="MFD1218491.1"/>
    </source>
</evidence>
<dbReference type="EMBL" id="JBHTLR010000037">
    <property type="protein sequence ID" value="MFD1218491.1"/>
    <property type="molecule type" value="Genomic_DNA"/>
</dbReference>
<keyword evidence="2" id="KW-1185">Reference proteome</keyword>
<sequence length="115" mass="12942">MKFKIFARNEVIGETLLENGDPPMGVAFGALIPNENYFKYQEYFCKHDFEKISDLELAVVSESGLNLNPIGEVGIEDYSKEMGEFSAQVNALGIEGEVYNQLFPHHVAAYEAQFK</sequence>
<organism evidence="1 2">
    <name type="scientific">Microbulbifer celer</name>
    <dbReference type="NCBI Taxonomy" id="435905"/>
    <lineage>
        <taxon>Bacteria</taxon>
        <taxon>Pseudomonadati</taxon>
        <taxon>Pseudomonadota</taxon>
        <taxon>Gammaproteobacteria</taxon>
        <taxon>Cellvibrionales</taxon>
        <taxon>Microbulbiferaceae</taxon>
        <taxon>Microbulbifer</taxon>
    </lineage>
</organism>
<proteinExistence type="predicted"/>
<reference evidence="2" key="1">
    <citation type="journal article" date="2019" name="Int. J. Syst. Evol. Microbiol.">
        <title>The Global Catalogue of Microorganisms (GCM) 10K type strain sequencing project: providing services to taxonomists for standard genome sequencing and annotation.</title>
        <authorList>
            <consortium name="The Broad Institute Genomics Platform"/>
            <consortium name="The Broad Institute Genome Sequencing Center for Infectious Disease"/>
            <person name="Wu L."/>
            <person name="Ma J."/>
        </authorList>
    </citation>
    <scope>NUCLEOTIDE SEQUENCE [LARGE SCALE GENOMIC DNA]</scope>
    <source>
        <strain evidence="2">CCUG 54356</strain>
    </source>
</reference>
<gene>
    <name evidence="1" type="ORF">ACFQ2X_17965</name>
</gene>
<accession>A0ABW3UF17</accession>
<evidence type="ECO:0000313" key="2">
    <source>
        <dbReference type="Proteomes" id="UP001597264"/>
    </source>
</evidence>
<comment type="caution">
    <text evidence="1">The sequence shown here is derived from an EMBL/GenBank/DDBJ whole genome shotgun (WGS) entry which is preliminary data.</text>
</comment>
<name>A0ABW3UF17_9GAMM</name>
<dbReference type="Proteomes" id="UP001597264">
    <property type="component" value="Unassembled WGS sequence"/>
</dbReference>
<dbReference type="RefSeq" id="WP_230435015.1">
    <property type="nucleotide sequence ID" value="NZ_CP087715.1"/>
</dbReference>